<keyword evidence="2" id="KW-1185">Reference proteome</keyword>
<name>A0ABD2QBG7_9PLAT</name>
<dbReference type="Proteomes" id="UP001626550">
    <property type="component" value="Unassembled WGS sequence"/>
</dbReference>
<comment type="caution">
    <text evidence="1">The sequence shown here is derived from an EMBL/GenBank/DDBJ whole genome shotgun (WGS) entry which is preliminary data.</text>
</comment>
<evidence type="ECO:0000313" key="2">
    <source>
        <dbReference type="Proteomes" id="UP001626550"/>
    </source>
</evidence>
<evidence type="ECO:0000313" key="1">
    <source>
        <dbReference type="EMBL" id="KAL3316567.1"/>
    </source>
</evidence>
<dbReference type="EMBL" id="JBJKFK010000519">
    <property type="protein sequence ID" value="KAL3316567.1"/>
    <property type="molecule type" value="Genomic_DNA"/>
</dbReference>
<proteinExistence type="predicted"/>
<dbReference type="AlphaFoldDB" id="A0ABD2QBG7"/>
<protein>
    <submittedName>
        <fullName evidence="1">Uncharacterized protein</fullName>
    </submittedName>
</protein>
<accession>A0ABD2QBG7</accession>
<reference evidence="1 2" key="1">
    <citation type="submission" date="2024-11" db="EMBL/GenBank/DDBJ databases">
        <title>Adaptive evolution of stress response genes in parasites aligns with host niche diversity.</title>
        <authorList>
            <person name="Hahn C."/>
            <person name="Resl P."/>
        </authorList>
    </citation>
    <scope>NUCLEOTIDE SEQUENCE [LARGE SCALE GENOMIC DNA]</scope>
    <source>
        <strain evidence="1">EGGRZ-B1_66</strain>
        <tissue evidence="1">Body</tissue>
    </source>
</reference>
<sequence length="175" mass="19877">MTNFVGGDISFPTSSLLLRRLERGHRLPSNTHRFRVLAGQVASILRICQGVDQKNYFAIETICSILSCWKRKRVVWDKEKIDASYFGYTQVNLVERQQIREDRCRRRAWEPMTGHGRLVSGLVFPLQLANRFHDMYPKLVGSTVSQLNSSALSLSLSIQIAARAHLTAAAPLIHQ</sequence>
<gene>
    <name evidence="1" type="ORF">Ciccas_004786</name>
</gene>
<organism evidence="1 2">
    <name type="scientific">Cichlidogyrus casuarinus</name>
    <dbReference type="NCBI Taxonomy" id="1844966"/>
    <lineage>
        <taxon>Eukaryota</taxon>
        <taxon>Metazoa</taxon>
        <taxon>Spiralia</taxon>
        <taxon>Lophotrochozoa</taxon>
        <taxon>Platyhelminthes</taxon>
        <taxon>Monogenea</taxon>
        <taxon>Monopisthocotylea</taxon>
        <taxon>Dactylogyridea</taxon>
        <taxon>Ancyrocephalidae</taxon>
        <taxon>Cichlidogyrus</taxon>
    </lineage>
</organism>